<protein>
    <submittedName>
        <fullName evidence="3">Uncharacterized protein</fullName>
    </submittedName>
</protein>
<reference evidence="3" key="1">
    <citation type="submission" date="2021-01" db="EMBL/GenBank/DDBJ databases">
        <authorList>
            <person name="Kaushik A."/>
        </authorList>
    </citation>
    <scope>NUCLEOTIDE SEQUENCE</scope>
    <source>
        <strain evidence="3">AG1-1A</strain>
    </source>
</reference>
<comment type="caution">
    <text evidence="3">The sequence shown here is derived from an EMBL/GenBank/DDBJ whole genome shotgun (WGS) entry which is preliminary data.</text>
</comment>
<dbReference type="EMBL" id="CAJMWR010003769">
    <property type="protein sequence ID" value="CAE6469902.1"/>
    <property type="molecule type" value="Genomic_DNA"/>
</dbReference>
<gene>
    <name evidence="3" type="ORF">RDB_LOCUS115049</name>
</gene>
<dbReference type="Pfam" id="PF11951">
    <property type="entry name" value="Fungal_trans_2"/>
    <property type="match status" value="1"/>
</dbReference>
<dbReference type="PANTHER" id="PTHR37534">
    <property type="entry name" value="TRANSCRIPTIONAL ACTIVATOR PROTEIN UGA3"/>
    <property type="match status" value="1"/>
</dbReference>
<evidence type="ECO:0000256" key="1">
    <source>
        <dbReference type="ARBA" id="ARBA00004123"/>
    </source>
</evidence>
<dbReference type="PANTHER" id="PTHR37534:SF46">
    <property type="entry name" value="ZN(II)2CYS6 TRANSCRIPTION FACTOR (EUROFUNG)"/>
    <property type="match status" value="1"/>
</dbReference>
<comment type="subcellular location">
    <subcellularLocation>
        <location evidence="1">Nucleus</location>
    </subcellularLocation>
</comment>
<sequence length="535" mass="60118">MSYLVKDSASCPQCRNSTNAECRCVQLDSKSMKTLEIGKNNSRLGHIESSRDCEDNSESPIQHSATFYSDASPIQSTGNSVGSLILLPDYTYSDFHNSYQLPLRQIVARQLPTPASDCHHFIASQEHAAGKDLSSGRSDCLESLLSLAHPGDQSYQQNVRMPRSTGRMRMLPGLEDNGSEDLDNLGNVYNVLASSLPLDRTVESNGLPFILQAHARWMSHFLFESVRIAHLAKDYIIENYKSGEVSRRKMNLLASNAYAITGSTEYDLANVPSFFMIQSCVLITLAEAASRVQASRELDEQYALEAMQNTYEYYATFDIILGVLTCRPTFFRYDVEFTPQAPETLFTLENGPGLRWLYGIPNRLIFTFAKMSALLEDFGPCIGTEIVDKLEREIRDIVPIIVPSTEPAIAIGQMAVQECWCLAALIYLYMGLCGSRTFDSQVTKARRQFLKILAQVRPRRSPDVFLIFPLVILGVATHDLKEQDIIRRRMLGVPECVRLGTMGNDFIRVLDSVWQTPRQGVWSDLRRACWQVLGV</sequence>
<dbReference type="Proteomes" id="UP000663840">
    <property type="component" value="Unassembled WGS sequence"/>
</dbReference>
<proteinExistence type="predicted"/>
<dbReference type="GO" id="GO:0005634">
    <property type="term" value="C:nucleus"/>
    <property type="evidence" value="ECO:0007669"/>
    <property type="project" value="UniProtKB-SubCell"/>
</dbReference>
<keyword evidence="2" id="KW-0539">Nucleus</keyword>
<dbReference type="InterPro" id="IPR021858">
    <property type="entry name" value="Fun_TF"/>
</dbReference>
<evidence type="ECO:0000313" key="4">
    <source>
        <dbReference type="Proteomes" id="UP000663840"/>
    </source>
</evidence>
<organism evidence="3 4">
    <name type="scientific">Rhizoctonia solani</name>
    <dbReference type="NCBI Taxonomy" id="456999"/>
    <lineage>
        <taxon>Eukaryota</taxon>
        <taxon>Fungi</taxon>
        <taxon>Dikarya</taxon>
        <taxon>Basidiomycota</taxon>
        <taxon>Agaricomycotina</taxon>
        <taxon>Agaricomycetes</taxon>
        <taxon>Cantharellales</taxon>
        <taxon>Ceratobasidiaceae</taxon>
        <taxon>Rhizoctonia</taxon>
    </lineage>
</organism>
<evidence type="ECO:0000256" key="2">
    <source>
        <dbReference type="ARBA" id="ARBA00023242"/>
    </source>
</evidence>
<name>A0A8H3C0V2_9AGAM</name>
<evidence type="ECO:0000313" key="3">
    <source>
        <dbReference type="EMBL" id="CAE6469902.1"/>
    </source>
</evidence>
<accession>A0A8H3C0V2</accession>
<dbReference type="AlphaFoldDB" id="A0A8H3C0V2"/>